<gene>
    <name evidence="1" type="ORF">BO78DRAFT_422046</name>
</gene>
<dbReference type="AlphaFoldDB" id="A0A319DYY8"/>
<keyword evidence="2" id="KW-1185">Reference proteome</keyword>
<accession>A0A319DYY8</accession>
<protein>
    <submittedName>
        <fullName evidence="1">Uncharacterized protein</fullName>
    </submittedName>
</protein>
<organism evidence="1 2">
    <name type="scientific">Aspergillus sclerotiicarbonarius (strain CBS 121057 / IBT 28362)</name>
    <dbReference type="NCBI Taxonomy" id="1448318"/>
    <lineage>
        <taxon>Eukaryota</taxon>
        <taxon>Fungi</taxon>
        <taxon>Dikarya</taxon>
        <taxon>Ascomycota</taxon>
        <taxon>Pezizomycotina</taxon>
        <taxon>Eurotiomycetes</taxon>
        <taxon>Eurotiomycetidae</taxon>
        <taxon>Eurotiales</taxon>
        <taxon>Aspergillaceae</taxon>
        <taxon>Aspergillus</taxon>
        <taxon>Aspergillus subgen. Circumdati</taxon>
    </lineage>
</organism>
<dbReference type="OrthoDB" id="10457897at2759"/>
<proteinExistence type="predicted"/>
<evidence type="ECO:0000313" key="2">
    <source>
        <dbReference type="Proteomes" id="UP000248423"/>
    </source>
</evidence>
<sequence>MVRLQRSRWARTGLSHLPLQASLSVDIVAVPSATYEVILAVRSRPLWNRKGIEEPLCGLVLLPLQADTYSARLD</sequence>
<evidence type="ECO:0000313" key="1">
    <source>
        <dbReference type="EMBL" id="PYI03016.1"/>
    </source>
</evidence>
<dbReference type="EMBL" id="KZ826386">
    <property type="protein sequence ID" value="PYI03016.1"/>
    <property type="molecule type" value="Genomic_DNA"/>
</dbReference>
<reference evidence="1 2" key="1">
    <citation type="submission" date="2018-02" db="EMBL/GenBank/DDBJ databases">
        <title>The genomes of Aspergillus section Nigri reveals drivers in fungal speciation.</title>
        <authorList>
            <consortium name="DOE Joint Genome Institute"/>
            <person name="Vesth T.C."/>
            <person name="Nybo J."/>
            <person name="Theobald S."/>
            <person name="Brandl J."/>
            <person name="Frisvad J.C."/>
            <person name="Nielsen K.F."/>
            <person name="Lyhne E.K."/>
            <person name="Kogle M.E."/>
            <person name="Kuo A."/>
            <person name="Riley R."/>
            <person name="Clum A."/>
            <person name="Nolan M."/>
            <person name="Lipzen A."/>
            <person name="Salamov A."/>
            <person name="Henrissat B."/>
            <person name="Wiebenga A."/>
            <person name="De vries R.P."/>
            <person name="Grigoriev I.V."/>
            <person name="Mortensen U.H."/>
            <person name="Andersen M.R."/>
            <person name="Baker S.E."/>
        </authorList>
    </citation>
    <scope>NUCLEOTIDE SEQUENCE [LARGE SCALE GENOMIC DNA]</scope>
    <source>
        <strain evidence="1 2">CBS 121057</strain>
    </source>
</reference>
<name>A0A319DYY8_ASPSB</name>
<dbReference type="VEuPathDB" id="FungiDB:BO78DRAFT_422046"/>
<dbReference type="Proteomes" id="UP000248423">
    <property type="component" value="Unassembled WGS sequence"/>
</dbReference>